<evidence type="ECO:0008006" key="3">
    <source>
        <dbReference type="Google" id="ProtNLM"/>
    </source>
</evidence>
<evidence type="ECO:0000313" key="2">
    <source>
        <dbReference type="Proteomes" id="UP000187181"/>
    </source>
</evidence>
<reference evidence="2" key="1">
    <citation type="submission" date="2017-01" db="EMBL/GenBank/DDBJ databases">
        <authorList>
            <person name="Varghese N."/>
            <person name="Submissions S."/>
        </authorList>
    </citation>
    <scope>NUCLEOTIDE SEQUENCE [LARGE SCALE GENOMIC DNA]</scope>
    <source>
        <strain evidence="2">LP100</strain>
    </source>
</reference>
<dbReference type="STRING" id="1317125.SAMN05444128_1779"/>
<dbReference type="Proteomes" id="UP000187181">
    <property type="component" value="Unassembled WGS sequence"/>
</dbReference>
<dbReference type="AlphaFoldDB" id="A0A1R3XAK0"/>
<name>A0A1R3XAK0_9BACT</name>
<gene>
    <name evidence="1" type="ORF">SAMN05444128_1779</name>
</gene>
<evidence type="ECO:0000313" key="1">
    <source>
        <dbReference type="EMBL" id="SIT88117.1"/>
    </source>
</evidence>
<sequence>MTVHELIEQTADFEKLQQVEQIKLIAFFHCKEHSKEFFETKHIKEEFEKHSLVTPAGITSLIPRMRKSKPPVFILTKNGNSIHRTIKKELEEQYFGSSHKKEVSQTLRDLLNDIQGGEQKRFLEEAISCFEIKSYRAAITMTWLLTIDCLYDYVLNPTRINTFNQAIQSHGKYKKIVVSKKDDFSDIKESDFIELLRVAKLISNDTRKILDEKLGVRNSCAHPNSLDVLDYKAIGFIQDLVINVINKYQ</sequence>
<dbReference type="EMBL" id="FTPP01000002">
    <property type="protein sequence ID" value="SIT88117.1"/>
    <property type="molecule type" value="Genomic_DNA"/>
</dbReference>
<dbReference type="OrthoDB" id="1399884at2"/>
<protein>
    <recommendedName>
        <fullName evidence="3">DUF4145 domain-containing protein</fullName>
    </recommendedName>
</protein>
<dbReference type="RefSeq" id="WP_083704167.1">
    <property type="nucleotide sequence ID" value="NZ_FTPP01000002.1"/>
</dbReference>
<organism evidence="1 2">
    <name type="scientific">Pontibacter indicus</name>
    <dbReference type="NCBI Taxonomy" id="1317125"/>
    <lineage>
        <taxon>Bacteria</taxon>
        <taxon>Pseudomonadati</taxon>
        <taxon>Bacteroidota</taxon>
        <taxon>Cytophagia</taxon>
        <taxon>Cytophagales</taxon>
        <taxon>Hymenobacteraceae</taxon>
        <taxon>Pontibacter</taxon>
    </lineage>
</organism>
<proteinExistence type="predicted"/>
<accession>A0A1R3XAK0</accession>
<keyword evidence="2" id="KW-1185">Reference proteome</keyword>